<name>A0A4Q0I1Z9_9FIRM</name>
<dbReference type="GO" id="GO:0003677">
    <property type="term" value="F:DNA binding"/>
    <property type="evidence" value="ECO:0007669"/>
    <property type="project" value="InterPro"/>
</dbReference>
<evidence type="ECO:0000313" key="11">
    <source>
        <dbReference type="Proteomes" id="UP000289166"/>
    </source>
</evidence>
<evidence type="ECO:0000256" key="2">
    <source>
        <dbReference type="ARBA" id="ARBA00011900"/>
    </source>
</evidence>
<dbReference type="InterPro" id="IPR038333">
    <property type="entry name" value="T1MK-like_N_sf"/>
</dbReference>
<dbReference type="InterPro" id="IPR022749">
    <property type="entry name" value="D12N6_MeTrfase_N"/>
</dbReference>
<dbReference type="GO" id="GO:0032259">
    <property type="term" value="P:methylation"/>
    <property type="evidence" value="ECO:0007669"/>
    <property type="project" value="UniProtKB-KW"/>
</dbReference>
<feature type="domain" description="N6 adenine-specific DNA methyltransferase N-terminal" evidence="9">
    <location>
        <begin position="7"/>
        <end position="139"/>
    </location>
</feature>
<dbReference type="PRINTS" id="PR00507">
    <property type="entry name" value="N12N6MTFRASE"/>
</dbReference>
<dbReference type="PANTHER" id="PTHR42998">
    <property type="entry name" value="TYPE I RESTRICTION ENZYME HINDVIIP M PROTEIN-RELATED"/>
    <property type="match status" value="1"/>
</dbReference>
<dbReference type="InterPro" id="IPR003356">
    <property type="entry name" value="DNA_methylase_A-5"/>
</dbReference>
<evidence type="ECO:0000313" key="10">
    <source>
        <dbReference type="EMBL" id="RXE57707.1"/>
    </source>
</evidence>
<comment type="similarity">
    <text evidence="1">Belongs to the N(4)/N(6)-methyltransferase family.</text>
</comment>
<evidence type="ECO:0000256" key="1">
    <source>
        <dbReference type="ARBA" id="ARBA00006594"/>
    </source>
</evidence>
<evidence type="ECO:0000256" key="4">
    <source>
        <dbReference type="ARBA" id="ARBA00022679"/>
    </source>
</evidence>
<evidence type="ECO:0000259" key="9">
    <source>
        <dbReference type="Pfam" id="PF12161"/>
    </source>
</evidence>
<keyword evidence="11" id="KW-1185">Reference proteome</keyword>
<dbReference type="Gene3D" id="3.40.50.150">
    <property type="entry name" value="Vaccinia Virus protein VP39"/>
    <property type="match status" value="1"/>
</dbReference>
<gene>
    <name evidence="10" type="ORF">EFD62_16250</name>
</gene>
<dbReference type="Gene3D" id="1.20.1260.30">
    <property type="match status" value="1"/>
</dbReference>
<dbReference type="PANTHER" id="PTHR42998:SF1">
    <property type="entry name" value="TYPE I RESTRICTION ENZYME HINDI METHYLASE SUBUNIT"/>
    <property type="match status" value="1"/>
</dbReference>
<dbReference type="AlphaFoldDB" id="A0A4Q0I1Z9"/>
<keyword evidence="4 10" id="KW-0808">Transferase</keyword>
<evidence type="ECO:0000256" key="3">
    <source>
        <dbReference type="ARBA" id="ARBA00022603"/>
    </source>
</evidence>
<evidence type="ECO:0000256" key="6">
    <source>
        <dbReference type="ARBA" id="ARBA00022747"/>
    </source>
</evidence>
<dbReference type="SUPFAM" id="SSF53335">
    <property type="entry name" value="S-adenosyl-L-methionine-dependent methyltransferases"/>
    <property type="match status" value="1"/>
</dbReference>
<organism evidence="10 11">
    <name type="scientific">Acetivibrio mesophilus</name>
    <dbReference type="NCBI Taxonomy" id="2487273"/>
    <lineage>
        <taxon>Bacteria</taxon>
        <taxon>Bacillati</taxon>
        <taxon>Bacillota</taxon>
        <taxon>Clostridia</taxon>
        <taxon>Eubacteriales</taxon>
        <taxon>Oscillospiraceae</taxon>
        <taxon>Acetivibrio</taxon>
    </lineage>
</organism>
<dbReference type="RefSeq" id="WP_128706506.1">
    <property type="nucleotide sequence ID" value="NZ_RLII01000041.1"/>
</dbReference>
<dbReference type="EMBL" id="RLII01000041">
    <property type="protein sequence ID" value="RXE57707.1"/>
    <property type="molecule type" value="Genomic_DNA"/>
</dbReference>
<protein>
    <recommendedName>
        <fullName evidence="2">site-specific DNA-methyltransferase (adenine-specific)</fullName>
        <ecNumber evidence="2">2.1.1.72</ecNumber>
    </recommendedName>
</protein>
<comment type="catalytic activity">
    <reaction evidence="7">
        <text>a 2'-deoxyadenosine in DNA + S-adenosyl-L-methionine = an N(6)-methyl-2'-deoxyadenosine in DNA + S-adenosyl-L-homocysteine + H(+)</text>
        <dbReference type="Rhea" id="RHEA:15197"/>
        <dbReference type="Rhea" id="RHEA-COMP:12418"/>
        <dbReference type="Rhea" id="RHEA-COMP:12419"/>
        <dbReference type="ChEBI" id="CHEBI:15378"/>
        <dbReference type="ChEBI" id="CHEBI:57856"/>
        <dbReference type="ChEBI" id="CHEBI:59789"/>
        <dbReference type="ChEBI" id="CHEBI:90615"/>
        <dbReference type="ChEBI" id="CHEBI:90616"/>
        <dbReference type="EC" id="2.1.1.72"/>
    </reaction>
</comment>
<dbReference type="InterPro" id="IPR052916">
    <property type="entry name" value="Type-I_RE_MTase_Subunit"/>
</dbReference>
<dbReference type="EC" id="2.1.1.72" evidence="2"/>
<dbReference type="GO" id="GO:0009307">
    <property type="term" value="P:DNA restriction-modification system"/>
    <property type="evidence" value="ECO:0007669"/>
    <property type="project" value="UniProtKB-KW"/>
</dbReference>
<dbReference type="OrthoDB" id="9814572at2"/>
<reference evidence="11" key="1">
    <citation type="submission" date="2018-11" db="EMBL/GenBank/DDBJ databases">
        <title>Genome sequencing of a novel mesophilic and cellulolytic organism within the genus Hungateiclostridium.</title>
        <authorList>
            <person name="Rettenmaier R."/>
            <person name="Liebl W."/>
            <person name="Zverlov V."/>
        </authorList>
    </citation>
    <scope>NUCLEOTIDE SEQUENCE [LARGE SCALE GENOMIC DNA]</scope>
    <source>
        <strain evidence="11">N2K1</strain>
    </source>
</reference>
<sequence>MINIRKLESELWESADLLRQGSKLSSQEYCMPVLGLIFLRYAYSRFKYVEAEILKDRPVRNGRVLPVESSDFKQKSAIFLPEKARYDYLLNLPDDADCGKAVNEAMELIEAESTQLKGILPKTYTSFRNDLLKELLRIFNNSALNEINDDILGRIYEYFLNKFASAIASDDGVFFTPKSLVKMIVNIIEPTHGIVLDPACGSGGMFVSSSDFVNAEGINANSVMTFYGQEKVEFNAKLCIMNMAVHGLNAKIKSGDEANSFYHDAHNLEGRCDYVMANPPFNVDKVKAESTQNAGRLPFGLPGVNQKKEVSNANYLWISYFYAYLNDSGRAGFVMAASATDSGNKDREIRKQLIQTGHVDCLMSVANNFFYKVSLPCSLWFFDKGKKEELKDKVLFIDSRNYYTVVDRTLNEWSEWQMKNLNAIVWLYRGEKGKYAKLLQDYWTQIINDCKELDTEFESVSVLLKGYGEKLKPLRVQILDIIKNAKDINQLLPLNDLLKKYTTELNASLKALCEYGDGLEKDEAKEFAKTIDETATTWDRFKKSVSSRIEEVVSQIKACRTVIKEAKWLTEKFRDGTYTDVLGLCKVATIDEIEEKNWSLTPGAYVGVAPVEEDDENFEERMTEIHKELLTLQSEANQLMDTISANFEELGI</sequence>
<keyword evidence="6" id="KW-0680">Restriction system</keyword>
<comment type="caution">
    <text evidence="10">The sequence shown here is derived from an EMBL/GenBank/DDBJ whole genome shotgun (WGS) entry which is preliminary data.</text>
</comment>
<keyword evidence="5" id="KW-0949">S-adenosyl-L-methionine</keyword>
<dbReference type="Pfam" id="PF02384">
    <property type="entry name" value="N6_Mtase"/>
    <property type="match status" value="1"/>
</dbReference>
<feature type="domain" description="DNA methylase adenine-specific" evidence="8">
    <location>
        <begin position="149"/>
        <end position="436"/>
    </location>
</feature>
<evidence type="ECO:0000256" key="5">
    <source>
        <dbReference type="ARBA" id="ARBA00022691"/>
    </source>
</evidence>
<dbReference type="Proteomes" id="UP000289166">
    <property type="component" value="Unassembled WGS sequence"/>
</dbReference>
<dbReference type="Pfam" id="PF12161">
    <property type="entry name" value="HsdM_N"/>
    <property type="match status" value="1"/>
</dbReference>
<dbReference type="GO" id="GO:0008170">
    <property type="term" value="F:N-methyltransferase activity"/>
    <property type="evidence" value="ECO:0007669"/>
    <property type="project" value="InterPro"/>
</dbReference>
<keyword evidence="3 10" id="KW-0489">Methyltransferase</keyword>
<dbReference type="InterPro" id="IPR029063">
    <property type="entry name" value="SAM-dependent_MTases_sf"/>
</dbReference>
<accession>A0A4Q0I1Z9</accession>
<evidence type="ECO:0000259" key="8">
    <source>
        <dbReference type="Pfam" id="PF02384"/>
    </source>
</evidence>
<dbReference type="GO" id="GO:0009007">
    <property type="term" value="F:site-specific DNA-methyltransferase (adenine-specific) activity"/>
    <property type="evidence" value="ECO:0007669"/>
    <property type="project" value="UniProtKB-EC"/>
</dbReference>
<proteinExistence type="inferred from homology"/>
<evidence type="ECO:0000256" key="7">
    <source>
        <dbReference type="ARBA" id="ARBA00047942"/>
    </source>
</evidence>